<evidence type="ECO:0000313" key="5">
    <source>
        <dbReference type="Proteomes" id="UP001232063"/>
    </source>
</evidence>
<dbReference type="InterPro" id="IPR036013">
    <property type="entry name" value="Band_7/SPFH_dom_sf"/>
</dbReference>
<reference evidence="4" key="1">
    <citation type="submission" date="2023-05" db="EMBL/GenBank/DDBJ databases">
        <authorList>
            <person name="Zhang X."/>
        </authorList>
    </citation>
    <scope>NUCLEOTIDE SEQUENCE</scope>
    <source>
        <strain evidence="4">BD1B2-1</strain>
    </source>
</reference>
<keyword evidence="5" id="KW-1185">Reference proteome</keyword>
<name>A0AAE3R4A7_9BACT</name>
<dbReference type="SMART" id="SM00244">
    <property type="entry name" value="PHB"/>
    <property type="match status" value="1"/>
</dbReference>
<comment type="subcellular location">
    <subcellularLocation>
        <location evidence="1">Membrane</location>
        <topology evidence="1">Single-pass membrane protein</topology>
    </subcellularLocation>
</comment>
<dbReference type="Proteomes" id="UP001232063">
    <property type="component" value="Unassembled WGS sequence"/>
</dbReference>
<dbReference type="SUPFAM" id="SSF117892">
    <property type="entry name" value="Band 7/SPFH domain"/>
    <property type="match status" value="1"/>
</dbReference>
<keyword evidence="2" id="KW-0472">Membrane</keyword>
<dbReference type="PANTHER" id="PTHR23222:SF1">
    <property type="entry name" value="PROHIBITIN-2"/>
    <property type="match status" value="1"/>
</dbReference>
<feature type="domain" description="Band 7" evidence="3">
    <location>
        <begin position="17"/>
        <end position="180"/>
    </location>
</feature>
<dbReference type="RefSeq" id="WP_314510125.1">
    <property type="nucleotide sequence ID" value="NZ_JASJOU010000002.1"/>
</dbReference>
<dbReference type="AlphaFoldDB" id="A0AAE3R4A7"/>
<evidence type="ECO:0000313" key="4">
    <source>
        <dbReference type="EMBL" id="MDJ1500603.1"/>
    </source>
</evidence>
<proteinExistence type="predicted"/>
<accession>A0AAE3R4A7</accession>
<dbReference type="PRINTS" id="PR00679">
    <property type="entry name" value="PROHIBITIN"/>
</dbReference>
<evidence type="ECO:0000256" key="2">
    <source>
        <dbReference type="ARBA" id="ARBA00023136"/>
    </source>
</evidence>
<evidence type="ECO:0000256" key="1">
    <source>
        <dbReference type="ARBA" id="ARBA00004167"/>
    </source>
</evidence>
<dbReference type="Pfam" id="PF01145">
    <property type="entry name" value="Band_7"/>
    <property type="match status" value="1"/>
</dbReference>
<protein>
    <submittedName>
        <fullName evidence="4">Prohibitin family protein</fullName>
    </submittedName>
</protein>
<dbReference type="GO" id="GO:0016020">
    <property type="term" value="C:membrane"/>
    <property type="evidence" value="ECO:0007669"/>
    <property type="project" value="UniProtKB-SubCell"/>
</dbReference>
<dbReference type="CDD" id="cd03401">
    <property type="entry name" value="SPFH_prohibitin"/>
    <property type="match status" value="1"/>
</dbReference>
<sequence length="262" mass="29046">MKKGLVLLSILSVTVLTSCVTIRQGEVGVKRKLGKLDNQVKYSGVHGFNPFTSTIIKVPVRTINLPLALENVPSKEGLNITAEMAVLYRILPEAAPKVLTTIGEKYEDVLLISVFRSAAADVCARFYAKDMYTGQREEIEKEITAEMHNILEPRGIIIENVLLKSIVLPRGLAESIEQKLEAEQSAQQMDFVLQKERKEAERKVIEAKGISDAQKIINEGLTPQLIEYKSIEAFKQLSASPNTKVIVTDGKTPLMISPQSKE</sequence>
<dbReference type="PROSITE" id="PS51257">
    <property type="entry name" value="PROKAR_LIPOPROTEIN"/>
    <property type="match status" value="1"/>
</dbReference>
<evidence type="ECO:0000259" key="3">
    <source>
        <dbReference type="SMART" id="SM00244"/>
    </source>
</evidence>
<dbReference type="GO" id="GO:0007005">
    <property type="term" value="P:mitochondrion organization"/>
    <property type="evidence" value="ECO:0007669"/>
    <property type="project" value="TreeGrafter"/>
</dbReference>
<gene>
    <name evidence="4" type="ORF">QNI22_08100</name>
</gene>
<organism evidence="4 5">
    <name type="scientific">Xanthocytophaga agilis</name>
    <dbReference type="NCBI Taxonomy" id="3048010"/>
    <lineage>
        <taxon>Bacteria</taxon>
        <taxon>Pseudomonadati</taxon>
        <taxon>Bacteroidota</taxon>
        <taxon>Cytophagia</taxon>
        <taxon>Cytophagales</taxon>
        <taxon>Rhodocytophagaceae</taxon>
        <taxon>Xanthocytophaga</taxon>
    </lineage>
</organism>
<dbReference type="PANTHER" id="PTHR23222">
    <property type="entry name" value="PROHIBITIN"/>
    <property type="match status" value="1"/>
</dbReference>
<dbReference type="InterPro" id="IPR001107">
    <property type="entry name" value="Band_7"/>
</dbReference>
<dbReference type="InterPro" id="IPR000163">
    <property type="entry name" value="Prohibitin"/>
</dbReference>
<dbReference type="Gene3D" id="3.30.479.30">
    <property type="entry name" value="Band 7 domain"/>
    <property type="match status" value="1"/>
</dbReference>
<comment type="caution">
    <text evidence="4">The sequence shown here is derived from an EMBL/GenBank/DDBJ whole genome shotgun (WGS) entry which is preliminary data.</text>
</comment>
<dbReference type="EMBL" id="JASJOU010000002">
    <property type="protein sequence ID" value="MDJ1500603.1"/>
    <property type="molecule type" value="Genomic_DNA"/>
</dbReference>